<proteinExistence type="predicted"/>
<keyword evidence="1" id="KW-1133">Transmembrane helix</keyword>
<dbReference type="Proteomes" id="UP000182584">
    <property type="component" value="Unassembled WGS sequence"/>
</dbReference>
<dbReference type="SUPFAM" id="SSF69322">
    <property type="entry name" value="Tricorn protease domain 2"/>
    <property type="match status" value="1"/>
</dbReference>
<name>A0A1H9X6M1_BUTFI</name>
<feature type="transmembrane region" description="Helical" evidence="1">
    <location>
        <begin position="96"/>
        <end position="116"/>
    </location>
</feature>
<sequence>MQLLEILLCIALAFSPIVGYVIISDNKKWGKSFLLALAPFGVAILLLFAAMFVDFHSAAFILQILIPLILIAAVIGIVVWGFTLLYEKGFFKGKRLIGTLLFFAIMIMAIGCTAFYKLQSKGFFEKVDYSKYPDIEFSGTYYTKGGNKRVTVHWESSDNTFTNTSEKDIKYEQDEPRKMLDTVSGKEIDVSEIFYNADETAIYYSNYNRIFRYTPADNSYELIGTASAEDDSKYYINKICVSDDETKAYYIATDYIKQDAHNNLYCIDISTGKSSVIIHEDGWVRDFEISPDGKSIIYNGNNRIGQYDIASRTTTVLLEGTTADTRDNGGDKIIRISEDGRYIMYYVDTVPIMWSQIFVYDTQTGTTEKVIKTNKYSIHDVAWEK</sequence>
<dbReference type="eggNOG" id="ENOG50326PB">
    <property type="taxonomic scope" value="Bacteria"/>
</dbReference>
<keyword evidence="1" id="KW-0812">Transmembrane</keyword>
<dbReference type="InterPro" id="IPR011042">
    <property type="entry name" value="6-blade_b-propeller_TolB-like"/>
</dbReference>
<evidence type="ECO:0008006" key="4">
    <source>
        <dbReference type="Google" id="ProtNLM"/>
    </source>
</evidence>
<feature type="transmembrane region" description="Helical" evidence="1">
    <location>
        <begin position="29"/>
        <end position="53"/>
    </location>
</feature>
<feature type="transmembrane region" description="Helical" evidence="1">
    <location>
        <begin position="60"/>
        <end position="84"/>
    </location>
</feature>
<dbReference type="AlphaFoldDB" id="A0A1H9X6M1"/>
<dbReference type="EMBL" id="FOGJ01000046">
    <property type="protein sequence ID" value="SES41780.1"/>
    <property type="molecule type" value="Genomic_DNA"/>
</dbReference>
<gene>
    <name evidence="2" type="ORF">SAMN04487884_1465</name>
</gene>
<accession>A0A1H9X6M1</accession>
<keyword evidence="1" id="KW-0472">Membrane</keyword>
<evidence type="ECO:0000256" key="1">
    <source>
        <dbReference type="SAM" id="Phobius"/>
    </source>
</evidence>
<protein>
    <recommendedName>
        <fullName evidence="4">DUF5050 domain-containing protein</fullName>
    </recommendedName>
</protein>
<reference evidence="2 3" key="1">
    <citation type="submission" date="2016-10" db="EMBL/GenBank/DDBJ databases">
        <authorList>
            <person name="de Groot N.N."/>
        </authorList>
    </citation>
    <scope>NUCLEOTIDE SEQUENCE [LARGE SCALE GENOMIC DNA]</scope>
    <source>
        <strain evidence="2 3">AR40</strain>
    </source>
</reference>
<dbReference type="RefSeq" id="WP_074758975.1">
    <property type="nucleotide sequence ID" value="NZ_FOGJ01000046.1"/>
</dbReference>
<organism evidence="2 3">
    <name type="scientific">Butyrivibrio fibrisolvens</name>
    <dbReference type="NCBI Taxonomy" id="831"/>
    <lineage>
        <taxon>Bacteria</taxon>
        <taxon>Bacillati</taxon>
        <taxon>Bacillota</taxon>
        <taxon>Clostridia</taxon>
        <taxon>Lachnospirales</taxon>
        <taxon>Lachnospiraceae</taxon>
        <taxon>Butyrivibrio</taxon>
    </lineage>
</organism>
<dbReference type="Gene3D" id="2.120.10.30">
    <property type="entry name" value="TolB, C-terminal domain"/>
    <property type="match status" value="1"/>
</dbReference>
<dbReference type="OrthoDB" id="1998788at2"/>
<evidence type="ECO:0000313" key="3">
    <source>
        <dbReference type="Proteomes" id="UP000182584"/>
    </source>
</evidence>
<evidence type="ECO:0000313" key="2">
    <source>
        <dbReference type="EMBL" id="SES41780.1"/>
    </source>
</evidence>